<feature type="region of interest" description="Disordered" evidence="2">
    <location>
        <begin position="819"/>
        <end position="841"/>
    </location>
</feature>
<dbReference type="AlphaFoldDB" id="A0A8H4J260"/>
<dbReference type="InterPro" id="IPR050987">
    <property type="entry name" value="AtrR-like"/>
</dbReference>
<feature type="chain" id="PRO_5034500385" evidence="3">
    <location>
        <begin position="17"/>
        <end position="942"/>
    </location>
</feature>
<dbReference type="PANTHER" id="PTHR46910">
    <property type="entry name" value="TRANSCRIPTION FACTOR PDR1"/>
    <property type="match status" value="1"/>
</dbReference>
<evidence type="ECO:0000256" key="1">
    <source>
        <dbReference type="ARBA" id="ARBA00023242"/>
    </source>
</evidence>
<proteinExistence type="predicted"/>
<dbReference type="InterPro" id="IPR007219">
    <property type="entry name" value="XnlR_reg_dom"/>
</dbReference>
<name>A0A8H4J260_9PEZI</name>
<protein>
    <submittedName>
        <fullName evidence="5">Fungal specific transcription factor domain-containing protein</fullName>
    </submittedName>
</protein>
<keyword evidence="6" id="KW-1185">Reference proteome</keyword>
<dbReference type="GO" id="GO:0005975">
    <property type="term" value="P:carbohydrate metabolic process"/>
    <property type="evidence" value="ECO:0007669"/>
    <property type="project" value="InterPro"/>
</dbReference>
<dbReference type="EMBL" id="WWBZ02000016">
    <property type="protein sequence ID" value="KAF4309378.1"/>
    <property type="molecule type" value="Genomic_DNA"/>
</dbReference>
<dbReference type="GO" id="GO:0003700">
    <property type="term" value="F:DNA-binding transcription factor activity"/>
    <property type="evidence" value="ECO:0007669"/>
    <property type="project" value="InterPro"/>
</dbReference>
<feature type="domain" description="GH16" evidence="4">
    <location>
        <begin position="26"/>
        <end position="259"/>
    </location>
</feature>
<organism evidence="5 6">
    <name type="scientific">Botryosphaeria dothidea</name>
    <dbReference type="NCBI Taxonomy" id="55169"/>
    <lineage>
        <taxon>Eukaryota</taxon>
        <taxon>Fungi</taxon>
        <taxon>Dikarya</taxon>
        <taxon>Ascomycota</taxon>
        <taxon>Pezizomycotina</taxon>
        <taxon>Dothideomycetes</taxon>
        <taxon>Dothideomycetes incertae sedis</taxon>
        <taxon>Botryosphaeriales</taxon>
        <taxon>Botryosphaeriaceae</taxon>
        <taxon>Botryosphaeria</taxon>
    </lineage>
</organism>
<gene>
    <name evidence="5" type="ORF">GTA08_BOTSDO01821</name>
</gene>
<keyword evidence="3" id="KW-0732">Signal</keyword>
<dbReference type="GO" id="GO:0004553">
    <property type="term" value="F:hydrolase activity, hydrolyzing O-glycosyl compounds"/>
    <property type="evidence" value="ECO:0007669"/>
    <property type="project" value="InterPro"/>
</dbReference>
<dbReference type="SUPFAM" id="SSF49899">
    <property type="entry name" value="Concanavalin A-like lectins/glucanases"/>
    <property type="match status" value="1"/>
</dbReference>
<dbReference type="CDD" id="cd12148">
    <property type="entry name" value="fungal_TF_MHR"/>
    <property type="match status" value="1"/>
</dbReference>
<accession>A0A8H4J260</accession>
<sequence>MKSTLISALLLAGASAAAVKKSPVKRQSGTTLIPNTCFDDYSSLEEYFNYLYPWGSDHNGSARMVGNSTFHDYIAINPAGQLTITAQPVSGQPATSGGQEINYLSGAVHAKQHFVVEQGGGLDFTGSFLATTDQGTWPAFWLTATEGWPPEIDMAEWKGSGKISFNTFNTSSEVLATDVDYPSPTEFHDIKAELRDENGSDVSVKFYMDGELVTTQVGKGYTGAGFWLIINLQMEGSSGSPGPTTNTTYAVKNLEVTSYNPASHVQRLEHRVHELEAALRRYHSTSPAQPSSPEGESRTTTRAPSEAYHERSTDAGGNAERGTMVVEDTGELRYFGPSSSISLLSPDGLQWLESRTADASLRQRLELPLKGGGSWAKWTHPLLRSLITTATSTPTPPWEDALALVNEYLESYNTVLPILHPPTFMGLLGRQNASSTNAVDDPAWSVALNAVLALAQRRRAEQHPHAQELADKAWLYANNALEVVLAVLTRSVSLLSVQAVLVLAWFFRGTPNPQPFFFLTAAAVRLSHSAGLHRRAEHPALTPIDREQRLRVFWIALILDSSASLRTGRPCTHSVNDIGVSLPSDSPKDNLGMIVNRRGTAAMNFLSVKAKFAILEGRIYDRIFAACSADGSMESLDVDIADLGGELDDWSHMVPGGMHHRTVADQWDHQQPHVVSLLLAYHTCTITVHSATWQRHFSSVRRRKNSHSDDDTASPAFPHAHRCLQSAHEIVKLLSLVPQENTSFVWEIIHRPVQAMMLLFICILQQPGQADVESHLRAMNDAIAFMSDSMTDQEPCFMHPVLTVGQELMRIARAAIQKGRARAQRTQPRSHPNPDAGVVDRHADPEQRIFSQGPSGQAQAILQPTEGHYSSTVLRTDSGDESGRTEVLPVPGVDQPPSYGNYQEPWIFDQGLASMDQLSDLPLPFSWNWQDLSNGLLEDFNL</sequence>
<evidence type="ECO:0000259" key="4">
    <source>
        <dbReference type="PROSITE" id="PS51762"/>
    </source>
</evidence>
<dbReference type="PROSITE" id="PS51762">
    <property type="entry name" value="GH16_2"/>
    <property type="match status" value="1"/>
</dbReference>
<feature type="compositionally biased region" description="Polar residues" evidence="2">
    <location>
        <begin position="284"/>
        <end position="303"/>
    </location>
</feature>
<dbReference type="GO" id="GO:0006351">
    <property type="term" value="P:DNA-templated transcription"/>
    <property type="evidence" value="ECO:0007669"/>
    <property type="project" value="InterPro"/>
</dbReference>
<dbReference type="SMART" id="SM00906">
    <property type="entry name" value="Fungal_trans"/>
    <property type="match status" value="1"/>
</dbReference>
<dbReference type="GO" id="GO:0008270">
    <property type="term" value="F:zinc ion binding"/>
    <property type="evidence" value="ECO:0007669"/>
    <property type="project" value="InterPro"/>
</dbReference>
<evidence type="ECO:0000313" key="6">
    <source>
        <dbReference type="Proteomes" id="UP000572817"/>
    </source>
</evidence>
<feature type="signal peptide" evidence="3">
    <location>
        <begin position="1"/>
        <end position="16"/>
    </location>
</feature>
<keyword evidence="1" id="KW-0539">Nucleus</keyword>
<comment type="caution">
    <text evidence="5">The sequence shown here is derived from an EMBL/GenBank/DDBJ whole genome shotgun (WGS) entry which is preliminary data.</text>
</comment>
<dbReference type="Pfam" id="PF04082">
    <property type="entry name" value="Fungal_trans"/>
    <property type="match status" value="1"/>
</dbReference>
<dbReference type="Proteomes" id="UP000572817">
    <property type="component" value="Unassembled WGS sequence"/>
</dbReference>
<evidence type="ECO:0000256" key="2">
    <source>
        <dbReference type="SAM" id="MobiDB-lite"/>
    </source>
</evidence>
<dbReference type="OrthoDB" id="2123952at2759"/>
<feature type="region of interest" description="Disordered" evidence="2">
    <location>
        <begin position="283"/>
        <end position="321"/>
    </location>
</feature>
<dbReference type="InterPro" id="IPR013320">
    <property type="entry name" value="ConA-like_dom_sf"/>
</dbReference>
<dbReference type="InterPro" id="IPR000757">
    <property type="entry name" value="Beta-glucanase-like"/>
</dbReference>
<reference evidence="5" key="1">
    <citation type="submission" date="2020-04" db="EMBL/GenBank/DDBJ databases">
        <title>Genome Assembly and Annotation of Botryosphaeria dothidea sdau 11-99, a Latent Pathogen of Apple Fruit Ring Rot in China.</title>
        <authorList>
            <person name="Yu C."/>
            <person name="Diao Y."/>
            <person name="Lu Q."/>
            <person name="Zhao J."/>
            <person name="Cui S."/>
            <person name="Peng C."/>
            <person name="He B."/>
            <person name="Liu H."/>
        </authorList>
    </citation>
    <scope>NUCLEOTIDE SEQUENCE [LARGE SCALE GENOMIC DNA]</scope>
    <source>
        <strain evidence="5">Sdau11-99</strain>
    </source>
</reference>
<dbReference type="Gene3D" id="2.60.120.200">
    <property type="match status" value="1"/>
</dbReference>
<evidence type="ECO:0000313" key="5">
    <source>
        <dbReference type="EMBL" id="KAF4309378.1"/>
    </source>
</evidence>
<dbReference type="PANTHER" id="PTHR46910:SF25">
    <property type="entry name" value="ABC-TRANSPORTER-REGULATING TRANSCRIPTION FACTOR"/>
    <property type="match status" value="1"/>
</dbReference>
<dbReference type="GO" id="GO:0003677">
    <property type="term" value="F:DNA binding"/>
    <property type="evidence" value="ECO:0007669"/>
    <property type="project" value="InterPro"/>
</dbReference>
<evidence type="ECO:0000256" key="3">
    <source>
        <dbReference type="SAM" id="SignalP"/>
    </source>
</evidence>